<dbReference type="GO" id="GO:0009055">
    <property type="term" value="F:electron transfer activity"/>
    <property type="evidence" value="ECO:0007669"/>
    <property type="project" value="InterPro"/>
</dbReference>
<keyword evidence="3" id="KW-1185">Reference proteome</keyword>
<comment type="caution">
    <text evidence="2">The sequence shown here is derived from an EMBL/GenBank/DDBJ whole genome shotgun (WGS) entry which is preliminary data.</text>
</comment>
<dbReference type="SUPFAM" id="SSF81342">
    <property type="entry name" value="Transmembrane di-heme cytochromes"/>
    <property type="match status" value="1"/>
</dbReference>
<dbReference type="GO" id="GO:0022904">
    <property type="term" value="P:respiratory electron transport chain"/>
    <property type="evidence" value="ECO:0007669"/>
    <property type="project" value="InterPro"/>
</dbReference>
<dbReference type="OrthoDB" id="862964at2759"/>
<organism evidence="2 3">
    <name type="scientific">Striga hermonthica</name>
    <name type="common">Purple witchweed</name>
    <name type="synonym">Buchnera hermonthica</name>
    <dbReference type="NCBI Taxonomy" id="68872"/>
    <lineage>
        <taxon>Eukaryota</taxon>
        <taxon>Viridiplantae</taxon>
        <taxon>Streptophyta</taxon>
        <taxon>Embryophyta</taxon>
        <taxon>Tracheophyta</taxon>
        <taxon>Spermatophyta</taxon>
        <taxon>Magnoliopsida</taxon>
        <taxon>eudicotyledons</taxon>
        <taxon>Gunneridae</taxon>
        <taxon>Pentapetalae</taxon>
        <taxon>asterids</taxon>
        <taxon>lamiids</taxon>
        <taxon>Lamiales</taxon>
        <taxon>Orobanchaceae</taxon>
        <taxon>Buchnereae</taxon>
        <taxon>Striga</taxon>
    </lineage>
</organism>
<dbReference type="InterPro" id="IPR027387">
    <property type="entry name" value="Cytb/b6-like_sf"/>
</dbReference>
<accession>A0A9N7N359</accession>
<dbReference type="Proteomes" id="UP001153555">
    <property type="component" value="Unassembled WGS sequence"/>
</dbReference>
<dbReference type="InterPro" id="IPR005797">
    <property type="entry name" value="Cyt_b/b6_N"/>
</dbReference>
<proteinExistence type="predicted"/>
<dbReference type="EMBL" id="CACSLK010021205">
    <property type="protein sequence ID" value="CAA0821750.1"/>
    <property type="molecule type" value="Genomic_DNA"/>
</dbReference>
<dbReference type="InterPro" id="IPR016174">
    <property type="entry name" value="Di-haem_cyt_TM"/>
</dbReference>
<dbReference type="Gene3D" id="1.20.810.10">
    <property type="entry name" value="Cytochrome Bc1 Complex, Chain C"/>
    <property type="match status" value="1"/>
</dbReference>
<dbReference type="Pfam" id="PF00033">
    <property type="entry name" value="Cytochrome_B"/>
    <property type="match status" value="1"/>
</dbReference>
<name>A0A9N7N359_STRHE</name>
<gene>
    <name evidence="2" type="ORF">SHERM_19548</name>
</gene>
<dbReference type="GO" id="GO:0016020">
    <property type="term" value="C:membrane"/>
    <property type="evidence" value="ECO:0007669"/>
    <property type="project" value="InterPro"/>
</dbReference>
<feature type="domain" description="Cytochrome b/b6 N-terminal region profile" evidence="1">
    <location>
        <begin position="50"/>
        <end position="92"/>
    </location>
</feature>
<dbReference type="PANTHER" id="PTHR19271:SF16">
    <property type="entry name" value="CYTOCHROME B"/>
    <property type="match status" value="1"/>
</dbReference>
<evidence type="ECO:0000259" key="1">
    <source>
        <dbReference type="Pfam" id="PF00033"/>
    </source>
</evidence>
<sequence length="97" mass="10755">MVGKYDGPNDDSTCFSCISHRLNVIDPRECDLGYRCGSGSIDRIFWRNLNYIDPRHQIGYRAVQIVTGVPEAIPVIGSPLVELLRGSASVGHLDSFF</sequence>
<reference evidence="2" key="1">
    <citation type="submission" date="2019-12" db="EMBL/GenBank/DDBJ databases">
        <authorList>
            <person name="Scholes J."/>
        </authorList>
    </citation>
    <scope>NUCLEOTIDE SEQUENCE</scope>
</reference>
<dbReference type="AlphaFoldDB" id="A0A9N7N359"/>
<dbReference type="GO" id="GO:0016491">
    <property type="term" value="F:oxidoreductase activity"/>
    <property type="evidence" value="ECO:0007669"/>
    <property type="project" value="InterPro"/>
</dbReference>
<protein>
    <submittedName>
        <fullName evidence="2">Cytochrome b6</fullName>
    </submittedName>
</protein>
<dbReference type="PANTHER" id="PTHR19271">
    <property type="entry name" value="CYTOCHROME B"/>
    <property type="match status" value="1"/>
</dbReference>
<evidence type="ECO:0000313" key="3">
    <source>
        <dbReference type="Proteomes" id="UP001153555"/>
    </source>
</evidence>
<evidence type="ECO:0000313" key="2">
    <source>
        <dbReference type="EMBL" id="CAA0821750.1"/>
    </source>
</evidence>